<name>U1U0D5_9PSED</name>
<evidence type="ECO:0000313" key="1">
    <source>
        <dbReference type="EMBL" id="ERH48502.1"/>
    </source>
</evidence>
<dbReference type="Proteomes" id="UP000016504">
    <property type="component" value="Unassembled WGS sequence"/>
</dbReference>
<dbReference type="PATRIC" id="fig|1390371.3.peg.4850"/>
<gene>
    <name evidence="1" type="ORF">O204_11440</name>
</gene>
<dbReference type="AlphaFoldDB" id="U1U0D5"/>
<organism evidence="1 2">
    <name type="scientific">Pseudomonas simiae</name>
    <dbReference type="NCBI Taxonomy" id="321846"/>
    <lineage>
        <taxon>Bacteria</taxon>
        <taxon>Pseudomonadati</taxon>
        <taxon>Pseudomonadota</taxon>
        <taxon>Gammaproteobacteria</taxon>
        <taxon>Pseudomonadales</taxon>
        <taxon>Pseudomonadaceae</taxon>
        <taxon>Pseudomonas</taxon>
    </lineage>
</organism>
<proteinExistence type="predicted"/>
<sequence>MKTLVVGTSKGLGKALIEGRGEPGDTLIGVSRSRPEQLDYKDGVAARRITV</sequence>
<reference evidence="1 2" key="1">
    <citation type="submission" date="2013-08" db="EMBL/GenBank/DDBJ databases">
        <title>Biodegradation of aromatic compounds in biofilm forming Pseudomonas isolated from sewage sludge.</title>
        <authorList>
            <person name="Qureshi A."/>
            <person name="Ghosh S."/>
            <person name="Khardenavis A.A."/>
            <person name="Kapley A."/>
            <person name="Purohit H.J."/>
        </authorList>
    </citation>
    <scope>NUCLEOTIDE SEQUENCE [LARGE SCALE GENOMIC DNA]</scope>
    <source>
        <strain evidence="1 2">EGD-AQ6</strain>
    </source>
</reference>
<evidence type="ECO:0000313" key="2">
    <source>
        <dbReference type="Proteomes" id="UP000016504"/>
    </source>
</evidence>
<evidence type="ECO:0008006" key="3">
    <source>
        <dbReference type="Google" id="ProtNLM"/>
    </source>
</evidence>
<comment type="caution">
    <text evidence="1">The sequence shown here is derived from an EMBL/GenBank/DDBJ whole genome shotgun (WGS) entry which is preliminary data.</text>
</comment>
<dbReference type="EMBL" id="AVQG01000056">
    <property type="protein sequence ID" value="ERH48502.1"/>
    <property type="molecule type" value="Genomic_DNA"/>
</dbReference>
<protein>
    <recommendedName>
        <fullName evidence="3">Short-chain dehydrogenase</fullName>
    </recommendedName>
</protein>
<accession>U1U0D5</accession>
<accession>A0A1I1ATL4</accession>